<dbReference type="Proteomes" id="UP000826540">
    <property type="component" value="Chromosome"/>
</dbReference>
<name>A0ABX8WW83_9CYAN</name>
<keyword evidence="2" id="KW-1185">Reference proteome</keyword>
<gene>
    <name evidence="1" type="ORF">K2F26_17535</name>
</gene>
<protein>
    <submittedName>
        <fullName evidence="1">Uncharacterized protein</fullName>
    </submittedName>
</protein>
<evidence type="ECO:0000313" key="1">
    <source>
        <dbReference type="EMBL" id="QYX30669.1"/>
    </source>
</evidence>
<dbReference type="RefSeq" id="WP_220608820.1">
    <property type="nucleotide sequence ID" value="NZ_CP080598.1"/>
</dbReference>
<evidence type="ECO:0000313" key="2">
    <source>
        <dbReference type="Proteomes" id="UP000826540"/>
    </source>
</evidence>
<organism evidence="1 2">
    <name type="scientific">Sphaerospermopsis torques-reginae ITEP-024</name>
    <dbReference type="NCBI Taxonomy" id="984208"/>
    <lineage>
        <taxon>Bacteria</taxon>
        <taxon>Bacillati</taxon>
        <taxon>Cyanobacteriota</taxon>
        <taxon>Cyanophyceae</taxon>
        <taxon>Nostocales</taxon>
        <taxon>Aphanizomenonaceae</taxon>
        <taxon>Sphaerospermopsis</taxon>
        <taxon>Sphaerospermopsis torques-reginae</taxon>
    </lineage>
</organism>
<dbReference type="EMBL" id="CP080598">
    <property type="protein sequence ID" value="QYX30669.1"/>
    <property type="molecule type" value="Genomic_DNA"/>
</dbReference>
<sequence length="260" mass="30410">MLLYHGTSFENIERIRSQGVLPPRETKKSNCSVSELNDYESRNDAVYLSDAYAPYYAFYQYYDPLMKQLCSQLTKPSIELTTVSSKGALIEIDIDSLEQYKFYPDEDFLAHSSNLLYQIGETVKERTNYFKENLESYQDYLKDSLQEMGNCCYIGVIPPTAISRITTWCCKEVKILKALSYDYVYDKGGVTIFHDQEDSQILRLLTKCFAKREFQIDELLFLCKTKFQLDDNFDYDKTKDILIQEIERIEIVCDKDCDTI</sequence>
<proteinExistence type="predicted"/>
<reference evidence="1 2" key="1">
    <citation type="journal article" date="2022" name="J. Am. Chem. Soc.">
        <title>Biosynthesis of Guanitoxin Enables Global Environmental Detection in Freshwater Cyanobacteria.</title>
        <authorList>
            <person name="Lima S.T."/>
            <person name="Fallon T.R."/>
            <person name="Cordoza J.L."/>
            <person name="Chekan J.R."/>
            <person name="Delbaje E."/>
            <person name="Hopiavuori A.R."/>
            <person name="Alvarenga D.O."/>
            <person name="Wood S.M."/>
            <person name="Luhavaya H."/>
            <person name="Baumgartner J.T."/>
            <person name="Dorr F.A."/>
            <person name="Etchegaray A."/>
            <person name="Pinto E."/>
            <person name="McKinnie S.M.K."/>
            <person name="Fiore M.F."/>
            <person name="Moore B.S."/>
        </authorList>
    </citation>
    <scope>NUCLEOTIDE SEQUENCE [LARGE SCALE GENOMIC DNA]</scope>
    <source>
        <strain evidence="1 2">ITEP-024</strain>
    </source>
</reference>
<accession>A0ABX8WW83</accession>